<keyword evidence="2" id="KW-1185">Reference proteome</keyword>
<dbReference type="EMBL" id="JANAWD010001205">
    <property type="protein sequence ID" value="KAJ3473931.1"/>
    <property type="molecule type" value="Genomic_DNA"/>
</dbReference>
<name>A0AAD5Y7A9_9APHY</name>
<sequence>MLSTLKGATHYLFEAASIGFAAIEEERDEEIEALEQSELVDQLEESFACIGTKYLCDPTVESLPECAPEPVKRGRVDNTILEKNMKKAAEEVVVDTTRKEYNRLWNQFIKFCVAIEYIESEEDIMNFVHSRELPPEIPTWISIWIMDKADELDVITGKPKPPSRSRVTYNMAQKMRAAMTHKFGRDFGFGSQLWLENTLVPGRYMGNPSLSPIVSQYMVSLRRRKAQAGETVTSARAVDSTMLKRLYDFNQSFPQDTPVAINLSKKRKVSHPEEWGGFVVRTMLQLLYIISTLCLLRYDEALGIIWEDIHLETWKDSFRLRLDLSVRKTHQNGVF</sequence>
<dbReference type="Proteomes" id="UP001212997">
    <property type="component" value="Unassembled WGS sequence"/>
</dbReference>
<organism evidence="1 2">
    <name type="scientific">Meripilus lineatus</name>
    <dbReference type="NCBI Taxonomy" id="2056292"/>
    <lineage>
        <taxon>Eukaryota</taxon>
        <taxon>Fungi</taxon>
        <taxon>Dikarya</taxon>
        <taxon>Basidiomycota</taxon>
        <taxon>Agaricomycotina</taxon>
        <taxon>Agaricomycetes</taxon>
        <taxon>Polyporales</taxon>
        <taxon>Meripilaceae</taxon>
        <taxon>Meripilus</taxon>
    </lineage>
</organism>
<gene>
    <name evidence="1" type="ORF">NLI96_g12745</name>
</gene>
<evidence type="ECO:0000313" key="2">
    <source>
        <dbReference type="Proteomes" id="UP001212997"/>
    </source>
</evidence>
<reference evidence="1" key="1">
    <citation type="submission" date="2022-07" db="EMBL/GenBank/DDBJ databases">
        <title>Genome Sequence of Physisporinus lineatus.</title>
        <authorList>
            <person name="Buettner E."/>
        </authorList>
    </citation>
    <scope>NUCLEOTIDE SEQUENCE</scope>
    <source>
        <strain evidence="1">VT162</strain>
    </source>
</reference>
<proteinExistence type="predicted"/>
<protein>
    <submittedName>
        <fullName evidence="1">Uncharacterized protein</fullName>
    </submittedName>
</protein>
<dbReference type="AlphaFoldDB" id="A0AAD5Y7A9"/>
<evidence type="ECO:0000313" key="1">
    <source>
        <dbReference type="EMBL" id="KAJ3473931.1"/>
    </source>
</evidence>
<accession>A0AAD5Y7A9</accession>
<comment type="caution">
    <text evidence="1">The sequence shown here is derived from an EMBL/GenBank/DDBJ whole genome shotgun (WGS) entry which is preliminary data.</text>
</comment>